<evidence type="ECO:0000313" key="2">
    <source>
        <dbReference type="EMBL" id="ACI30192.1"/>
    </source>
</evidence>
<feature type="chain" id="PRO_5002843920" evidence="1">
    <location>
        <begin position="20"/>
        <end position="133"/>
    </location>
</feature>
<proteinExistence type="evidence at transcript level"/>
<accession>B6DE45</accession>
<dbReference type="EMBL" id="EU934414">
    <property type="protein sequence ID" value="ACI30192.1"/>
    <property type="molecule type" value="mRNA"/>
</dbReference>
<dbReference type="VEuPathDB" id="VectorBase:ADAC003625"/>
<keyword evidence="1" id="KW-0732">Signal</keyword>
<sequence length="133" mass="15419">MRLVAVMVVFCGSFYMTSGQFLECDVDLDDPAILAQLPYECQNLDEASNELMRQEAISFRTFHSKLLEYEAAQGKNTEDEIYMDMDFRRWLYGQVEINLCSEIVEPLEKVVKCLIEKRQEMVDMIAASVVKQK</sequence>
<protein>
    <submittedName>
        <fullName evidence="2">Hypothetical conserved secreted protein</fullName>
    </submittedName>
</protein>
<name>B6DE45_ANODA</name>
<dbReference type="VEuPathDB" id="VectorBase:ADAR2_009461"/>
<feature type="signal peptide" evidence="1">
    <location>
        <begin position="1"/>
        <end position="19"/>
    </location>
</feature>
<dbReference type="AlphaFoldDB" id="B6DE45"/>
<reference evidence="2" key="1">
    <citation type="journal article" date="2009" name="BMC Genomics">
        <title>The salivary gland transcriptome of the neotropical malaria vector Anopheles darlingi reveals accelerated evolution of genes relevant to hematophagy.</title>
        <authorList>
            <person name="Calvo E."/>
            <person name="Pham V.M."/>
            <person name="Marinotti O."/>
            <person name="Andersen J.F."/>
            <person name="Ribeiro J.M.C."/>
        </authorList>
    </citation>
    <scope>NUCLEOTIDE SEQUENCE</scope>
    <source>
        <tissue evidence="2">Salivary glands</tissue>
    </source>
</reference>
<organism evidence="2">
    <name type="scientific">Anopheles darlingi</name>
    <name type="common">Mosquito</name>
    <dbReference type="NCBI Taxonomy" id="43151"/>
    <lineage>
        <taxon>Eukaryota</taxon>
        <taxon>Metazoa</taxon>
        <taxon>Ecdysozoa</taxon>
        <taxon>Arthropoda</taxon>
        <taxon>Hexapoda</taxon>
        <taxon>Insecta</taxon>
        <taxon>Pterygota</taxon>
        <taxon>Neoptera</taxon>
        <taxon>Endopterygota</taxon>
        <taxon>Diptera</taxon>
        <taxon>Nematocera</taxon>
        <taxon>Culicoidea</taxon>
        <taxon>Culicidae</taxon>
        <taxon>Anophelinae</taxon>
        <taxon>Anopheles</taxon>
    </lineage>
</organism>
<evidence type="ECO:0000256" key="1">
    <source>
        <dbReference type="SAM" id="SignalP"/>
    </source>
</evidence>